<feature type="transmembrane region" description="Helical" evidence="6">
    <location>
        <begin position="291"/>
        <end position="313"/>
    </location>
</feature>
<comment type="similarity">
    <text evidence="2">Belongs to the TDE1 family.</text>
</comment>
<evidence type="ECO:0000256" key="3">
    <source>
        <dbReference type="ARBA" id="ARBA00022692"/>
    </source>
</evidence>
<evidence type="ECO:0000313" key="8">
    <source>
        <dbReference type="Proteomes" id="UP001457282"/>
    </source>
</evidence>
<evidence type="ECO:0000256" key="1">
    <source>
        <dbReference type="ARBA" id="ARBA00004141"/>
    </source>
</evidence>
<dbReference type="Proteomes" id="UP001457282">
    <property type="component" value="Unassembled WGS sequence"/>
</dbReference>
<keyword evidence="5 6" id="KW-0472">Membrane</keyword>
<dbReference type="PANTHER" id="PTHR10383">
    <property type="entry name" value="SERINE INCORPORATOR"/>
    <property type="match status" value="1"/>
</dbReference>
<proteinExistence type="inferred from homology"/>
<feature type="transmembrane region" description="Helical" evidence="6">
    <location>
        <begin position="88"/>
        <end position="108"/>
    </location>
</feature>
<dbReference type="PANTHER" id="PTHR10383:SF23">
    <property type="entry name" value="SERINC-DOMAIN CONTAINING SERINE AND SPHINGOLIPID BIOSYNTHESIS PROTEIN"/>
    <property type="match status" value="1"/>
</dbReference>
<feature type="transmembrane region" description="Helical" evidence="6">
    <location>
        <begin position="252"/>
        <end position="270"/>
    </location>
</feature>
<evidence type="ECO:0000256" key="4">
    <source>
        <dbReference type="ARBA" id="ARBA00022989"/>
    </source>
</evidence>
<dbReference type="EMBL" id="JBEDUW010000004">
    <property type="protein sequence ID" value="KAK9931342.1"/>
    <property type="molecule type" value="Genomic_DNA"/>
</dbReference>
<name>A0AAW1X302_RUBAR</name>
<accession>A0AAW1X302</accession>
<keyword evidence="3 6" id="KW-0812">Transmembrane</keyword>
<evidence type="ECO:0008006" key="9">
    <source>
        <dbReference type="Google" id="ProtNLM"/>
    </source>
</evidence>
<dbReference type="GO" id="GO:0016020">
    <property type="term" value="C:membrane"/>
    <property type="evidence" value="ECO:0007669"/>
    <property type="project" value="UniProtKB-SubCell"/>
</dbReference>
<sequence length="419" mass="47730">MSAFAEAVDPMGEAIPWVEVPVSLEQKRFVHLAERKKALRARYVYGIIFLITNLCAWFVRDYGQRVLPELHYLKSCGHGGSDCFHTQGVLRVSLGCFIFFFIMFLTTCKTRKLYKAPNGWHSGWWGSKLFTWLVSMTIPLFCPSDYIHLYGEFARVGAGIFLVLQLISVIQFITWWNKYWMPDEQKKQSCSLGLFMSTLFYKHRFDMWNCTYVLIICDEILMCSEHLFIIWTAVLLIVMMSISLHSKVNRGLLSSGIMASYIVFLCWSAIRSEPVNMECNPQKQGNGNGDWTTILGFLIALCAIVMATFSTGIDSQSFQFFPMVCSFGKNEVQHEDDIPYKYGFFHLVFSLGAMYLLCYLSVGTSITQLRSGALMLAGLVHGKLCLKSVYISAKLYGTLFSPVLRQSKVIDHERTCSGN</sequence>
<feature type="transmembrane region" description="Helical" evidence="6">
    <location>
        <begin position="43"/>
        <end position="60"/>
    </location>
</feature>
<organism evidence="7 8">
    <name type="scientific">Rubus argutus</name>
    <name type="common">Southern blackberry</name>
    <dbReference type="NCBI Taxonomy" id="59490"/>
    <lineage>
        <taxon>Eukaryota</taxon>
        <taxon>Viridiplantae</taxon>
        <taxon>Streptophyta</taxon>
        <taxon>Embryophyta</taxon>
        <taxon>Tracheophyta</taxon>
        <taxon>Spermatophyta</taxon>
        <taxon>Magnoliopsida</taxon>
        <taxon>eudicotyledons</taxon>
        <taxon>Gunneridae</taxon>
        <taxon>Pentapetalae</taxon>
        <taxon>rosids</taxon>
        <taxon>fabids</taxon>
        <taxon>Rosales</taxon>
        <taxon>Rosaceae</taxon>
        <taxon>Rosoideae</taxon>
        <taxon>Rosoideae incertae sedis</taxon>
        <taxon>Rubus</taxon>
    </lineage>
</organism>
<feature type="transmembrane region" description="Helical" evidence="6">
    <location>
        <begin position="153"/>
        <end position="176"/>
    </location>
</feature>
<evidence type="ECO:0000256" key="5">
    <source>
        <dbReference type="ARBA" id="ARBA00023136"/>
    </source>
</evidence>
<dbReference type="AlphaFoldDB" id="A0AAW1X302"/>
<protein>
    <recommendedName>
        <fullName evidence="9">Serine incorporator 3</fullName>
    </recommendedName>
</protein>
<evidence type="ECO:0000256" key="2">
    <source>
        <dbReference type="ARBA" id="ARBA00006665"/>
    </source>
</evidence>
<comment type="caution">
    <text evidence="7">The sequence shown here is derived from an EMBL/GenBank/DDBJ whole genome shotgun (WGS) entry which is preliminary data.</text>
</comment>
<gene>
    <name evidence="7" type="ORF">M0R45_018619</name>
</gene>
<evidence type="ECO:0000256" key="6">
    <source>
        <dbReference type="SAM" id="Phobius"/>
    </source>
</evidence>
<keyword evidence="8" id="KW-1185">Reference proteome</keyword>
<feature type="transmembrane region" description="Helical" evidence="6">
    <location>
        <begin position="129"/>
        <end position="147"/>
    </location>
</feature>
<feature type="transmembrane region" description="Helical" evidence="6">
    <location>
        <begin position="228"/>
        <end position="246"/>
    </location>
</feature>
<dbReference type="Pfam" id="PF03348">
    <property type="entry name" value="Serinc"/>
    <property type="match status" value="1"/>
</dbReference>
<comment type="subcellular location">
    <subcellularLocation>
        <location evidence="1">Membrane</location>
        <topology evidence="1">Multi-pass membrane protein</topology>
    </subcellularLocation>
</comment>
<dbReference type="InterPro" id="IPR005016">
    <property type="entry name" value="TDE1/TMS"/>
</dbReference>
<feature type="transmembrane region" description="Helical" evidence="6">
    <location>
        <begin position="342"/>
        <end position="362"/>
    </location>
</feature>
<keyword evidence="4 6" id="KW-1133">Transmembrane helix</keyword>
<reference evidence="7 8" key="1">
    <citation type="journal article" date="2023" name="G3 (Bethesda)">
        <title>A chromosome-length genome assembly and annotation of blackberry (Rubus argutus, cv. 'Hillquist').</title>
        <authorList>
            <person name="Bruna T."/>
            <person name="Aryal R."/>
            <person name="Dudchenko O."/>
            <person name="Sargent D.J."/>
            <person name="Mead D."/>
            <person name="Buti M."/>
            <person name="Cavallini A."/>
            <person name="Hytonen T."/>
            <person name="Andres J."/>
            <person name="Pham M."/>
            <person name="Weisz D."/>
            <person name="Mascagni F."/>
            <person name="Usai G."/>
            <person name="Natali L."/>
            <person name="Bassil N."/>
            <person name="Fernandez G.E."/>
            <person name="Lomsadze A."/>
            <person name="Armour M."/>
            <person name="Olukolu B."/>
            <person name="Poorten T."/>
            <person name="Britton C."/>
            <person name="Davik J."/>
            <person name="Ashrafi H."/>
            <person name="Aiden E.L."/>
            <person name="Borodovsky M."/>
            <person name="Worthington M."/>
        </authorList>
    </citation>
    <scope>NUCLEOTIDE SEQUENCE [LARGE SCALE GENOMIC DNA]</scope>
    <source>
        <strain evidence="7">PI 553951</strain>
    </source>
</reference>
<evidence type="ECO:0000313" key="7">
    <source>
        <dbReference type="EMBL" id="KAK9931342.1"/>
    </source>
</evidence>